<comment type="caution">
    <text evidence="2">The sequence shown here is derived from an EMBL/GenBank/DDBJ whole genome shotgun (WGS) entry which is preliminary data.</text>
</comment>
<dbReference type="Proteomes" id="UP001283361">
    <property type="component" value="Unassembled WGS sequence"/>
</dbReference>
<dbReference type="AlphaFoldDB" id="A0AAE0XZB6"/>
<evidence type="ECO:0000313" key="3">
    <source>
        <dbReference type="Proteomes" id="UP001283361"/>
    </source>
</evidence>
<protein>
    <submittedName>
        <fullName evidence="2">Uncharacterized protein</fullName>
    </submittedName>
</protein>
<gene>
    <name evidence="2" type="ORF">RRG08_017004</name>
</gene>
<evidence type="ECO:0000313" key="2">
    <source>
        <dbReference type="EMBL" id="KAK3726696.1"/>
    </source>
</evidence>
<accession>A0AAE0XZB6</accession>
<organism evidence="2 3">
    <name type="scientific">Elysia crispata</name>
    <name type="common">lettuce slug</name>
    <dbReference type="NCBI Taxonomy" id="231223"/>
    <lineage>
        <taxon>Eukaryota</taxon>
        <taxon>Metazoa</taxon>
        <taxon>Spiralia</taxon>
        <taxon>Lophotrochozoa</taxon>
        <taxon>Mollusca</taxon>
        <taxon>Gastropoda</taxon>
        <taxon>Heterobranchia</taxon>
        <taxon>Euthyneura</taxon>
        <taxon>Panpulmonata</taxon>
        <taxon>Sacoglossa</taxon>
        <taxon>Placobranchoidea</taxon>
        <taxon>Plakobranchidae</taxon>
        <taxon>Elysia</taxon>
    </lineage>
</organism>
<keyword evidence="3" id="KW-1185">Reference proteome</keyword>
<sequence>MKSTPSFIRANCRSSEGFLPKFLGEIEKILVILIFDKRILNELVLPTERATAAAASGSPLKLATPPHDEGQRARNSGV</sequence>
<dbReference type="EMBL" id="JAWDGP010007289">
    <property type="protein sequence ID" value="KAK3726696.1"/>
    <property type="molecule type" value="Genomic_DNA"/>
</dbReference>
<feature type="region of interest" description="Disordered" evidence="1">
    <location>
        <begin position="54"/>
        <end position="78"/>
    </location>
</feature>
<evidence type="ECO:0000256" key="1">
    <source>
        <dbReference type="SAM" id="MobiDB-lite"/>
    </source>
</evidence>
<proteinExistence type="predicted"/>
<name>A0AAE0XZB6_9GAST</name>
<reference evidence="2" key="1">
    <citation type="journal article" date="2023" name="G3 (Bethesda)">
        <title>A reference genome for the long-term kleptoplast-retaining sea slug Elysia crispata morphotype clarki.</title>
        <authorList>
            <person name="Eastman K.E."/>
            <person name="Pendleton A.L."/>
            <person name="Shaikh M.A."/>
            <person name="Suttiyut T."/>
            <person name="Ogas R."/>
            <person name="Tomko P."/>
            <person name="Gavelis G."/>
            <person name="Widhalm J.R."/>
            <person name="Wisecaver J.H."/>
        </authorList>
    </citation>
    <scope>NUCLEOTIDE SEQUENCE</scope>
    <source>
        <strain evidence="2">ECLA1</strain>
    </source>
</reference>